<dbReference type="OrthoDB" id="9779889at2"/>
<dbReference type="InterPro" id="IPR011990">
    <property type="entry name" value="TPR-like_helical_dom_sf"/>
</dbReference>
<dbReference type="RefSeq" id="WP_114296442.1">
    <property type="nucleotide sequence ID" value="NZ_QPJT01000003.1"/>
</dbReference>
<evidence type="ECO:0000313" key="5">
    <source>
        <dbReference type="Proteomes" id="UP000253034"/>
    </source>
</evidence>
<dbReference type="InterPro" id="IPR050817">
    <property type="entry name" value="DjlA_DnaK_co-chaperone"/>
</dbReference>
<reference evidence="4 5" key="1">
    <citation type="submission" date="2018-07" db="EMBL/GenBank/DDBJ databases">
        <title>Genomic Encyclopedia of Type Strains, Phase IV (KMG-IV): sequencing the most valuable type-strain genomes for metagenomic binning, comparative biology and taxonomic classification.</title>
        <authorList>
            <person name="Goeker M."/>
        </authorList>
    </citation>
    <scope>NUCLEOTIDE SEQUENCE [LARGE SCALE GENOMIC DNA]</scope>
    <source>
        <strain evidence="4 5">DSM 27016</strain>
    </source>
</reference>
<protein>
    <submittedName>
        <fullName evidence="4">Molecular chaperone DnaJ</fullName>
    </submittedName>
</protein>
<dbReference type="SUPFAM" id="SSF46565">
    <property type="entry name" value="Chaperone J-domain"/>
    <property type="match status" value="1"/>
</dbReference>
<dbReference type="PROSITE" id="PS50005">
    <property type="entry name" value="TPR"/>
    <property type="match status" value="1"/>
</dbReference>
<gene>
    <name evidence="4" type="ORF">DFR58_103122</name>
</gene>
<dbReference type="GO" id="GO:0006260">
    <property type="term" value="P:DNA replication"/>
    <property type="evidence" value="ECO:0007669"/>
    <property type="project" value="UniProtKB-KW"/>
</dbReference>
<feature type="repeat" description="TPR" evidence="2">
    <location>
        <begin position="111"/>
        <end position="144"/>
    </location>
</feature>
<dbReference type="Gene3D" id="1.10.287.110">
    <property type="entry name" value="DnaJ domain"/>
    <property type="match status" value="1"/>
</dbReference>
<organism evidence="4 5">
    <name type="scientific">Anaerobacterium chartisolvens</name>
    <dbReference type="NCBI Taxonomy" id="1297424"/>
    <lineage>
        <taxon>Bacteria</taxon>
        <taxon>Bacillati</taxon>
        <taxon>Bacillota</taxon>
        <taxon>Clostridia</taxon>
        <taxon>Eubacteriales</taxon>
        <taxon>Oscillospiraceae</taxon>
        <taxon>Anaerobacterium</taxon>
    </lineage>
</organism>
<dbReference type="InterPro" id="IPR001623">
    <property type="entry name" value="DnaJ_domain"/>
</dbReference>
<comment type="caution">
    <text evidence="4">The sequence shown here is derived from an EMBL/GenBank/DDBJ whole genome shotgun (WGS) entry which is preliminary data.</text>
</comment>
<sequence length="201" mass="22595">MRNPYEILGIKEGASQEEIKKAYRELVKKYHPDQHHDNPLYELAEDKLREINEAYEYLTKNASPRGGGRWNGKSGGGSTSGDFYSTVKMHIQSGNIAAAEQMLNSSGDRSAEWYYLSGLVFLRKGWYDEAYSSIQRAVNMEPGNFEYRDALNKINMTNRTYRGNAAGRGYGQGPDLCTMCQCLWCSDCCCECAGGDLIECC</sequence>
<dbReference type="InterPro" id="IPR036869">
    <property type="entry name" value="J_dom_sf"/>
</dbReference>
<evidence type="ECO:0000313" key="4">
    <source>
        <dbReference type="EMBL" id="RCX19377.1"/>
    </source>
</evidence>
<dbReference type="CDD" id="cd06257">
    <property type="entry name" value="DnaJ"/>
    <property type="match status" value="1"/>
</dbReference>
<keyword evidence="2" id="KW-0802">TPR repeat</keyword>
<keyword evidence="5" id="KW-1185">Reference proteome</keyword>
<dbReference type="SUPFAM" id="SSF48452">
    <property type="entry name" value="TPR-like"/>
    <property type="match status" value="1"/>
</dbReference>
<dbReference type="EMBL" id="QPJT01000003">
    <property type="protein sequence ID" value="RCX19377.1"/>
    <property type="molecule type" value="Genomic_DNA"/>
</dbReference>
<dbReference type="PROSITE" id="PS50076">
    <property type="entry name" value="DNAJ_2"/>
    <property type="match status" value="1"/>
</dbReference>
<dbReference type="SMART" id="SM00271">
    <property type="entry name" value="DnaJ"/>
    <property type="match status" value="1"/>
</dbReference>
<dbReference type="AlphaFoldDB" id="A0A369BFX4"/>
<feature type="domain" description="J" evidence="3">
    <location>
        <begin position="3"/>
        <end position="63"/>
    </location>
</feature>
<evidence type="ECO:0000256" key="2">
    <source>
        <dbReference type="PROSITE-ProRule" id="PRU00339"/>
    </source>
</evidence>
<proteinExistence type="predicted"/>
<name>A0A369BFX4_9FIRM</name>
<evidence type="ECO:0000259" key="3">
    <source>
        <dbReference type="PROSITE" id="PS50076"/>
    </source>
</evidence>
<accession>A0A369BFX4</accession>
<dbReference type="Pfam" id="PF00226">
    <property type="entry name" value="DnaJ"/>
    <property type="match status" value="1"/>
</dbReference>
<dbReference type="Proteomes" id="UP000253034">
    <property type="component" value="Unassembled WGS sequence"/>
</dbReference>
<dbReference type="PANTHER" id="PTHR24074">
    <property type="entry name" value="CO-CHAPERONE PROTEIN DJLA"/>
    <property type="match status" value="1"/>
</dbReference>
<dbReference type="PRINTS" id="PR00625">
    <property type="entry name" value="JDOMAIN"/>
</dbReference>
<dbReference type="Gene3D" id="1.25.40.10">
    <property type="entry name" value="Tetratricopeptide repeat domain"/>
    <property type="match status" value="1"/>
</dbReference>
<evidence type="ECO:0000256" key="1">
    <source>
        <dbReference type="ARBA" id="ARBA00022705"/>
    </source>
</evidence>
<keyword evidence="1" id="KW-0235">DNA replication</keyword>
<dbReference type="InterPro" id="IPR019734">
    <property type="entry name" value="TPR_rpt"/>
</dbReference>